<keyword evidence="3" id="KW-1185">Reference proteome</keyword>
<accession>A0A1H7Z716</accession>
<sequence length="80" mass="8835">MSQERKKTTPPPQKANFVFGKLNYQLMLLSIVIVIIGFILMAGKTDIYSFTKITLAPLVVVAGFALGIVAILRNPNKENK</sequence>
<reference evidence="3" key="1">
    <citation type="submission" date="2016-10" db="EMBL/GenBank/DDBJ databases">
        <authorList>
            <person name="Varghese N."/>
            <person name="Submissions S."/>
        </authorList>
    </citation>
    <scope>NUCLEOTIDE SEQUENCE [LARGE SCALE GENOMIC DNA]</scope>
    <source>
        <strain evidence="3">DSM 18733</strain>
    </source>
</reference>
<dbReference type="Pfam" id="PF11297">
    <property type="entry name" value="DUF3098"/>
    <property type="match status" value="1"/>
</dbReference>
<dbReference type="OrthoDB" id="963379at2"/>
<protein>
    <recommendedName>
        <fullName evidence="4">DUF3098 domain-containing protein</fullName>
    </recommendedName>
</protein>
<name>A0A1H7Z716_OLID1</name>
<dbReference type="InterPro" id="IPR021448">
    <property type="entry name" value="DUF3098"/>
</dbReference>
<dbReference type="STRING" id="407022.SAMN05661044_05424"/>
<evidence type="ECO:0008006" key="4">
    <source>
        <dbReference type="Google" id="ProtNLM"/>
    </source>
</evidence>
<keyword evidence="1" id="KW-0472">Membrane</keyword>
<feature type="transmembrane region" description="Helical" evidence="1">
    <location>
        <begin position="21"/>
        <end position="41"/>
    </location>
</feature>
<keyword evidence="1" id="KW-0812">Transmembrane</keyword>
<proteinExistence type="predicted"/>
<keyword evidence="1" id="KW-1133">Transmembrane helix</keyword>
<organism evidence="2 3">
    <name type="scientific">Olivibacter domesticus</name>
    <name type="common">Pseudosphingobacterium domesticum</name>
    <dbReference type="NCBI Taxonomy" id="407022"/>
    <lineage>
        <taxon>Bacteria</taxon>
        <taxon>Pseudomonadati</taxon>
        <taxon>Bacteroidota</taxon>
        <taxon>Sphingobacteriia</taxon>
        <taxon>Sphingobacteriales</taxon>
        <taxon>Sphingobacteriaceae</taxon>
        <taxon>Olivibacter</taxon>
    </lineage>
</organism>
<dbReference type="Proteomes" id="UP000199421">
    <property type="component" value="Unassembled WGS sequence"/>
</dbReference>
<dbReference type="AlphaFoldDB" id="A0A1H7Z716"/>
<evidence type="ECO:0000256" key="1">
    <source>
        <dbReference type="SAM" id="Phobius"/>
    </source>
</evidence>
<evidence type="ECO:0000313" key="2">
    <source>
        <dbReference type="EMBL" id="SEM53358.1"/>
    </source>
</evidence>
<gene>
    <name evidence="2" type="ORF">SAMN05661044_05424</name>
</gene>
<feature type="transmembrane region" description="Helical" evidence="1">
    <location>
        <begin position="53"/>
        <end position="72"/>
    </location>
</feature>
<evidence type="ECO:0000313" key="3">
    <source>
        <dbReference type="Proteomes" id="UP000199421"/>
    </source>
</evidence>
<dbReference type="RefSeq" id="WP_093332629.1">
    <property type="nucleotide sequence ID" value="NZ_FOAF01000015.1"/>
</dbReference>
<dbReference type="EMBL" id="FOAF01000015">
    <property type="protein sequence ID" value="SEM53358.1"/>
    <property type="molecule type" value="Genomic_DNA"/>
</dbReference>